<dbReference type="RefSeq" id="WP_007076629.1">
    <property type="nucleotide sequence ID" value="NZ_CM001024.1"/>
</dbReference>
<sequence length="439" mass="47868">MASIPDAAQRHYRLIQRLQLLAVGSGRRAWDRLDGRAVGRSWDEQIALLYPVVTAIQQRSAVSGATYSAMTIAEQGTYLPPSEFVDPNAFVGYASDGRTMVSLLTAPAAAAGSRMSQGMAVRDALLVGRSVLDRILETQVADAARQAAGADIASRPGAGYVRVVSVGACSRCTVLAGRFYRWNKGFLRHPNCNCSHVGTSITSQAEAITKGLIDDPYQAFSELSETQQDRIYTKAGAKAIREGADISQVVNSRRGMTPNGLFTTEGTTRFGNARTGLRAGQRRLTPEGIYEQAERFGRDRQWAVERLREHGYILPAGQIPTGALRGQREGFGQLGSGGRRRAAREAIEEARRTGVRDPRSRYTMTAAERRLNDARRRYEVALSGRSPYSSPGFGNTPDPMGLGLNRGGTRFVPVTPTELAMAEREYRAYLATGGQIFDR</sequence>
<evidence type="ECO:0000313" key="2">
    <source>
        <dbReference type="Proteomes" id="UP000003111"/>
    </source>
</evidence>
<proteinExistence type="predicted"/>
<dbReference type="OrthoDB" id="3267958at2"/>
<dbReference type="Proteomes" id="UP000003111">
    <property type="component" value="Unassembled WGS sequence"/>
</dbReference>
<reference evidence="1" key="1">
    <citation type="submission" date="2010-08" db="EMBL/GenBank/DDBJ databases">
        <authorList>
            <person name="Muzny D."/>
            <person name="Qin X."/>
            <person name="Buhay C."/>
            <person name="Dugan-Rocha S."/>
            <person name="Ding Y."/>
            <person name="Chen G."/>
            <person name="Hawes A."/>
            <person name="Holder M."/>
            <person name="Jhangiani S."/>
            <person name="Johnson A."/>
            <person name="Khan Z."/>
            <person name="Li Z."/>
            <person name="Liu W."/>
            <person name="Liu X."/>
            <person name="Perez L."/>
            <person name="Shen H."/>
            <person name="Wang Q."/>
            <person name="Watt J."/>
            <person name="Xi L."/>
            <person name="Xin Y."/>
            <person name="Zhou J."/>
            <person name="Deng J."/>
            <person name="Jiang H."/>
            <person name="Liu Y."/>
            <person name="Qu J."/>
            <person name="Song X.-Z."/>
            <person name="Zhang L."/>
            <person name="Villasana D."/>
            <person name="Johnson A."/>
            <person name="Liu J."/>
            <person name="Liyanage D."/>
            <person name="Lorensuhewa L."/>
            <person name="Robinson T."/>
            <person name="Song A."/>
            <person name="Song B.-B."/>
            <person name="Dinh H."/>
            <person name="Thornton R."/>
            <person name="Coyle M."/>
            <person name="Francisco L."/>
            <person name="Jackson L."/>
            <person name="Javaid M."/>
            <person name="Korchina V."/>
            <person name="Kovar C."/>
            <person name="Mata R."/>
            <person name="Mathew T."/>
            <person name="Ngo R."/>
            <person name="Nguyen L."/>
            <person name="Nguyen N."/>
            <person name="Okwuonu G."/>
            <person name="Ongeri F."/>
            <person name="Pham C."/>
            <person name="Simmons D."/>
            <person name="Wilczek-Boney K."/>
            <person name="Hale W."/>
            <person name="Jakkamsetti A."/>
            <person name="Pham P."/>
            <person name="Ruth R."/>
            <person name="San Lucas F."/>
            <person name="Warren J."/>
            <person name="Zhang J."/>
            <person name="Zhao Z."/>
            <person name="Zhou C."/>
            <person name="Zhu D."/>
            <person name="Lee S."/>
            <person name="Bess C."/>
            <person name="Blankenburg K."/>
            <person name="Forbes L."/>
            <person name="Fu Q."/>
            <person name="Gubbala S."/>
            <person name="Hirani K."/>
            <person name="Jayaseelan J.C."/>
            <person name="Lara F."/>
            <person name="Munidasa M."/>
            <person name="Palculict T."/>
            <person name="Patil S."/>
            <person name="Pu L.-L."/>
            <person name="Saada N."/>
            <person name="Tang L."/>
            <person name="Weissenberger G."/>
            <person name="Zhu Y."/>
            <person name="Hemphill L."/>
            <person name="Shang Y."/>
            <person name="Youmans B."/>
            <person name="Ayvaz T."/>
            <person name="Ross M."/>
            <person name="Santibanez J."/>
            <person name="Aqrawi P."/>
            <person name="Gross S."/>
            <person name="Joshi V."/>
            <person name="Fowler G."/>
            <person name="Nazareth L."/>
            <person name="Reid J."/>
            <person name="Worley K."/>
            <person name="Petrosino J."/>
            <person name="Highlander S."/>
            <person name="Gibbs R."/>
        </authorList>
    </citation>
    <scope>NUCLEOTIDE SEQUENCE [LARGE SCALE GENOMIC DNA]</scope>
    <source>
        <strain evidence="1">DSM 15272</strain>
    </source>
</reference>
<comment type="caution">
    <text evidence="1">The sequence shown here is derived from an EMBL/GenBank/DDBJ whole genome shotgun (WGS) entry which is preliminary data.</text>
</comment>
<gene>
    <name evidence="1" type="ORF">HMPREF0063_10062</name>
</gene>
<organism evidence="1 2">
    <name type="scientific">Aeromicrobium marinum DSM 15272</name>
    <dbReference type="NCBI Taxonomy" id="585531"/>
    <lineage>
        <taxon>Bacteria</taxon>
        <taxon>Bacillati</taxon>
        <taxon>Actinomycetota</taxon>
        <taxon>Actinomycetes</taxon>
        <taxon>Propionibacteriales</taxon>
        <taxon>Nocardioidaceae</taxon>
        <taxon>Aeromicrobium</taxon>
    </lineage>
</organism>
<accession>E2S7Q5</accession>
<dbReference type="eggNOG" id="ENOG502Z85S">
    <property type="taxonomic scope" value="Bacteria"/>
</dbReference>
<dbReference type="AlphaFoldDB" id="E2S7Q5"/>
<evidence type="ECO:0000313" key="1">
    <source>
        <dbReference type="EMBL" id="EFQ84721.1"/>
    </source>
</evidence>
<name>E2S7Q5_9ACTN</name>
<keyword evidence="2" id="KW-1185">Reference proteome</keyword>
<dbReference type="HOGENOM" id="CLU_060261_0_0_11"/>
<dbReference type="EMBL" id="ACLF03000001">
    <property type="protein sequence ID" value="EFQ84721.1"/>
    <property type="molecule type" value="Genomic_DNA"/>
</dbReference>
<protein>
    <submittedName>
        <fullName evidence="1">Uncharacterized protein</fullName>
    </submittedName>
</protein>
<dbReference type="STRING" id="585531.HMPREF0063_10062"/>